<dbReference type="InterPro" id="IPR018497">
    <property type="entry name" value="Peptidase_M13_C"/>
</dbReference>
<accession>A0AAV2III1</accession>
<keyword evidence="3" id="KW-1185">Reference proteome</keyword>
<dbReference type="PRINTS" id="PR00786">
    <property type="entry name" value="NEPRILYSIN"/>
</dbReference>
<dbReference type="AlphaFoldDB" id="A0AAV2III1"/>
<comment type="caution">
    <text evidence="2">The sequence shown here is derived from an EMBL/GenBank/DDBJ whole genome shotgun (WGS) entry which is preliminary data.</text>
</comment>
<organism evidence="2 3">
    <name type="scientific">Lymnaea stagnalis</name>
    <name type="common">Great pond snail</name>
    <name type="synonym">Helix stagnalis</name>
    <dbReference type="NCBI Taxonomy" id="6523"/>
    <lineage>
        <taxon>Eukaryota</taxon>
        <taxon>Metazoa</taxon>
        <taxon>Spiralia</taxon>
        <taxon>Lophotrochozoa</taxon>
        <taxon>Mollusca</taxon>
        <taxon>Gastropoda</taxon>
        <taxon>Heterobranchia</taxon>
        <taxon>Euthyneura</taxon>
        <taxon>Panpulmonata</taxon>
        <taxon>Hygrophila</taxon>
        <taxon>Lymnaeoidea</taxon>
        <taxon>Lymnaeidae</taxon>
        <taxon>Lymnaea</taxon>
    </lineage>
</organism>
<evidence type="ECO:0000313" key="3">
    <source>
        <dbReference type="Proteomes" id="UP001497497"/>
    </source>
</evidence>
<dbReference type="PANTHER" id="PTHR11733">
    <property type="entry name" value="ZINC METALLOPROTEASE FAMILY M13 NEPRILYSIN-RELATED"/>
    <property type="match status" value="1"/>
</dbReference>
<dbReference type="EMBL" id="CAXITT010000860">
    <property type="protein sequence ID" value="CAL1546826.1"/>
    <property type="molecule type" value="Genomic_DNA"/>
</dbReference>
<proteinExistence type="predicted"/>
<name>A0AAV2III1_LYMST</name>
<dbReference type="Gene3D" id="3.40.390.10">
    <property type="entry name" value="Collagenase (Catalytic Domain)"/>
    <property type="match status" value="1"/>
</dbReference>
<dbReference type="InterPro" id="IPR000718">
    <property type="entry name" value="Peptidase_M13"/>
</dbReference>
<dbReference type="PANTHER" id="PTHR11733:SF208">
    <property type="entry name" value="PEPTIDASE M13 C-TERMINAL DOMAIN-CONTAINING PROTEIN"/>
    <property type="match status" value="1"/>
</dbReference>
<dbReference type="GO" id="GO:0005886">
    <property type="term" value="C:plasma membrane"/>
    <property type="evidence" value="ECO:0007669"/>
    <property type="project" value="TreeGrafter"/>
</dbReference>
<gene>
    <name evidence="2" type="ORF">GSLYS_00020203001</name>
</gene>
<dbReference type="Pfam" id="PF01431">
    <property type="entry name" value="Peptidase_M13"/>
    <property type="match status" value="1"/>
</dbReference>
<dbReference type="PROSITE" id="PS51885">
    <property type="entry name" value="NEPRILYSIN"/>
    <property type="match status" value="1"/>
</dbReference>
<dbReference type="GO" id="GO:0016485">
    <property type="term" value="P:protein processing"/>
    <property type="evidence" value="ECO:0007669"/>
    <property type="project" value="TreeGrafter"/>
</dbReference>
<dbReference type="Proteomes" id="UP001497497">
    <property type="component" value="Unassembled WGS sequence"/>
</dbReference>
<dbReference type="GO" id="GO:0004222">
    <property type="term" value="F:metalloendopeptidase activity"/>
    <property type="evidence" value="ECO:0007669"/>
    <property type="project" value="InterPro"/>
</dbReference>
<protein>
    <recommendedName>
        <fullName evidence="1">Peptidase M13 C-terminal domain-containing protein</fullName>
    </recommendedName>
</protein>
<dbReference type="SUPFAM" id="SSF55486">
    <property type="entry name" value="Metalloproteases ('zincins'), catalytic domain"/>
    <property type="match status" value="1"/>
</dbReference>
<feature type="domain" description="Peptidase M13 C-terminal" evidence="1">
    <location>
        <begin position="2"/>
        <end position="87"/>
    </location>
</feature>
<sequence>MQYGGIGETLGHEIMHSFDDAHISITANFKVQPSWNSAVNETYMERTLCLIDHYMSMPFDTVRANGFSSISEDICDNEGIKLAYKAY</sequence>
<evidence type="ECO:0000259" key="1">
    <source>
        <dbReference type="Pfam" id="PF01431"/>
    </source>
</evidence>
<reference evidence="2 3" key="1">
    <citation type="submission" date="2024-04" db="EMBL/GenBank/DDBJ databases">
        <authorList>
            <consortium name="Genoscope - CEA"/>
            <person name="William W."/>
        </authorList>
    </citation>
    <scope>NUCLEOTIDE SEQUENCE [LARGE SCALE GENOMIC DNA]</scope>
</reference>
<dbReference type="InterPro" id="IPR024079">
    <property type="entry name" value="MetalloPept_cat_dom_sf"/>
</dbReference>
<feature type="non-terminal residue" evidence="2">
    <location>
        <position position="87"/>
    </location>
</feature>
<evidence type="ECO:0000313" key="2">
    <source>
        <dbReference type="EMBL" id="CAL1546826.1"/>
    </source>
</evidence>